<evidence type="ECO:0000256" key="1">
    <source>
        <dbReference type="ARBA" id="ARBA00009600"/>
    </source>
</evidence>
<protein>
    <recommendedName>
        <fullName evidence="2">UPF0301 protein GCM10022404_10280</fullName>
    </recommendedName>
</protein>
<dbReference type="RefSeq" id="WP_344844443.1">
    <property type="nucleotide sequence ID" value="NZ_BAABDF010000005.1"/>
</dbReference>
<dbReference type="InterPro" id="IPR003774">
    <property type="entry name" value="AlgH-like"/>
</dbReference>
<accession>A0ABP7K0R4</accession>
<dbReference type="Pfam" id="PF02622">
    <property type="entry name" value="DUF179"/>
    <property type="match status" value="1"/>
</dbReference>
<evidence type="ECO:0000313" key="3">
    <source>
        <dbReference type="EMBL" id="GAA3861543.1"/>
    </source>
</evidence>
<organism evidence="3 4">
    <name type="scientific">Celeribacter arenosi</name>
    <dbReference type="NCBI Taxonomy" id="792649"/>
    <lineage>
        <taxon>Bacteria</taxon>
        <taxon>Pseudomonadati</taxon>
        <taxon>Pseudomonadota</taxon>
        <taxon>Alphaproteobacteria</taxon>
        <taxon>Rhodobacterales</taxon>
        <taxon>Roseobacteraceae</taxon>
        <taxon>Celeribacter</taxon>
    </lineage>
</organism>
<evidence type="ECO:0000313" key="4">
    <source>
        <dbReference type="Proteomes" id="UP001399917"/>
    </source>
</evidence>
<dbReference type="SUPFAM" id="SSF143456">
    <property type="entry name" value="VC0467-like"/>
    <property type="match status" value="1"/>
</dbReference>
<comment type="caution">
    <text evidence="3">The sequence shown here is derived from an EMBL/GenBank/DDBJ whole genome shotgun (WGS) entry which is preliminary data.</text>
</comment>
<dbReference type="PANTHER" id="PTHR30327">
    <property type="entry name" value="UNCHARACTERIZED PROTEIN YQGE"/>
    <property type="match status" value="1"/>
</dbReference>
<dbReference type="Gene3D" id="3.40.1740.10">
    <property type="entry name" value="VC0467-like"/>
    <property type="match status" value="1"/>
</dbReference>
<keyword evidence="4" id="KW-1185">Reference proteome</keyword>
<comment type="similarity">
    <text evidence="1 2">Belongs to the UPF0301 (AlgH) family.</text>
</comment>
<sequence length="186" mass="19740">MDTDLTGKLLVAMPGIGDPRFENAVVFVCAHSSDGSMGLMINKISEEIEPGDIFDQLDIAVSATMRPLPVHFGGPVEIGRGFVLHSSDYTSENGSMDVCEGYSMTASREILRDLAMGEGPAARLLCLGYAGWGPGQLEDEISANGWLTCEADAQIVFDLSADKKWEAALRSIGVTPALLSSEAGRA</sequence>
<proteinExistence type="inferred from homology"/>
<name>A0ABP7K0R4_9RHOB</name>
<dbReference type="PANTHER" id="PTHR30327:SF1">
    <property type="entry name" value="UPF0301 PROTEIN YQGE"/>
    <property type="match status" value="1"/>
</dbReference>
<dbReference type="EMBL" id="BAABDF010000005">
    <property type="protein sequence ID" value="GAA3861543.1"/>
    <property type="molecule type" value="Genomic_DNA"/>
</dbReference>
<dbReference type="Proteomes" id="UP001399917">
    <property type="component" value="Unassembled WGS sequence"/>
</dbReference>
<dbReference type="HAMAP" id="MF_00758">
    <property type="entry name" value="UPF0301"/>
    <property type="match status" value="1"/>
</dbReference>
<gene>
    <name evidence="3" type="ORF">GCM10022404_10280</name>
</gene>
<reference evidence="4" key="1">
    <citation type="journal article" date="2019" name="Int. J. Syst. Evol. Microbiol.">
        <title>The Global Catalogue of Microorganisms (GCM) 10K type strain sequencing project: providing services to taxonomists for standard genome sequencing and annotation.</title>
        <authorList>
            <consortium name="The Broad Institute Genomics Platform"/>
            <consortium name="The Broad Institute Genome Sequencing Center for Infectious Disease"/>
            <person name="Wu L."/>
            <person name="Ma J."/>
        </authorList>
    </citation>
    <scope>NUCLEOTIDE SEQUENCE [LARGE SCALE GENOMIC DNA]</scope>
    <source>
        <strain evidence="4">JCM 17190</strain>
    </source>
</reference>
<evidence type="ECO:0000256" key="2">
    <source>
        <dbReference type="HAMAP-Rule" id="MF_00758"/>
    </source>
</evidence>